<dbReference type="Pfam" id="PF12840">
    <property type="entry name" value="HTH_20"/>
    <property type="match status" value="1"/>
</dbReference>
<dbReference type="InterPro" id="IPR036390">
    <property type="entry name" value="WH_DNA-bd_sf"/>
</dbReference>
<keyword evidence="3" id="KW-1185">Reference proteome</keyword>
<feature type="region of interest" description="Disordered" evidence="1">
    <location>
        <begin position="55"/>
        <end position="75"/>
    </location>
</feature>
<dbReference type="Proteomes" id="UP001153328">
    <property type="component" value="Unassembled WGS sequence"/>
</dbReference>
<evidence type="ECO:0000313" key="2">
    <source>
        <dbReference type="EMBL" id="CAG7647625.1"/>
    </source>
</evidence>
<proteinExistence type="predicted"/>
<dbReference type="EMBL" id="CAJVAX010000018">
    <property type="protein sequence ID" value="CAG7647625.1"/>
    <property type="molecule type" value="Genomic_DNA"/>
</dbReference>
<sequence length="229" mass="24036">MAGAQVSPRRREVLDVLRAAAGPLGVAEVAEQVGVHPNTVRFHLDALIAQGAVHQRVEQPAGPGRPRTVYAPRPGMDRSGTRSYRLLAQVLVSRLASIGECAAGEATAAGREWGRFLVDPMPPFRRPGAAESADRLTALLSDLGFAPAQEAGEDGAPGLIRLRHCPFLELAEEYGQVVCSVHLGLMQGALAALDAPLTATALRPFAEPDSCLAELAPVPPPDRPAGAAR</sequence>
<evidence type="ECO:0000313" key="3">
    <source>
        <dbReference type="Proteomes" id="UP001153328"/>
    </source>
</evidence>
<name>A0A9W4H363_9ACTN</name>
<accession>A0A9W4H363</accession>
<comment type="caution">
    <text evidence="2">The sequence shown here is derived from an EMBL/GenBank/DDBJ whole genome shotgun (WGS) entry which is preliminary data.</text>
</comment>
<dbReference type="InterPro" id="IPR011991">
    <property type="entry name" value="ArsR-like_HTH"/>
</dbReference>
<dbReference type="InterPro" id="IPR036388">
    <property type="entry name" value="WH-like_DNA-bd_sf"/>
</dbReference>
<evidence type="ECO:0000256" key="1">
    <source>
        <dbReference type="SAM" id="MobiDB-lite"/>
    </source>
</evidence>
<dbReference type="Gene3D" id="1.10.10.10">
    <property type="entry name" value="Winged helix-like DNA-binding domain superfamily/Winged helix DNA-binding domain"/>
    <property type="match status" value="1"/>
</dbReference>
<dbReference type="RefSeq" id="WP_205046103.1">
    <property type="nucleotide sequence ID" value="NZ_CAJVAX010000018.1"/>
</dbReference>
<dbReference type="SUPFAM" id="SSF46785">
    <property type="entry name" value="Winged helix' DNA-binding domain"/>
    <property type="match status" value="1"/>
</dbReference>
<reference evidence="2" key="1">
    <citation type="submission" date="2021-06" db="EMBL/GenBank/DDBJ databases">
        <authorList>
            <person name="Arsene-Ploetze F."/>
        </authorList>
    </citation>
    <scope>NUCLEOTIDE SEQUENCE</scope>
    <source>
        <strain evidence="2">SBRY1</strain>
    </source>
</reference>
<protein>
    <submittedName>
        <fullName evidence="2">ArsR family transcriptional regulator</fullName>
    </submittedName>
</protein>
<dbReference type="CDD" id="cd00090">
    <property type="entry name" value="HTH_ARSR"/>
    <property type="match status" value="1"/>
</dbReference>
<organism evidence="2 3">
    <name type="scientific">Actinacidiphila bryophytorum</name>
    <dbReference type="NCBI Taxonomy" id="1436133"/>
    <lineage>
        <taxon>Bacteria</taxon>
        <taxon>Bacillati</taxon>
        <taxon>Actinomycetota</taxon>
        <taxon>Actinomycetes</taxon>
        <taxon>Kitasatosporales</taxon>
        <taxon>Streptomycetaceae</taxon>
        <taxon>Actinacidiphila</taxon>
    </lineage>
</organism>
<dbReference type="AlphaFoldDB" id="A0A9W4H363"/>
<gene>
    <name evidence="2" type="ORF">SBRY_40717</name>
</gene>